<protein>
    <submittedName>
        <fullName evidence="1">Uncharacterized protein</fullName>
    </submittedName>
</protein>
<dbReference type="AlphaFoldDB" id="A0AA38G6X2"/>
<organism evidence="1 2">
    <name type="scientific">Taxus chinensis</name>
    <name type="common">Chinese yew</name>
    <name type="synonym">Taxus wallichiana var. chinensis</name>
    <dbReference type="NCBI Taxonomy" id="29808"/>
    <lineage>
        <taxon>Eukaryota</taxon>
        <taxon>Viridiplantae</taxon>
        <taxon>Streptophyta</taxon>
        <taxon>Embryophyta</taxon>
        <taxon>Tracheophyta</taxon>
        <taxon>Spermatophyta</taxon>
        <taxon>Pinopsida</taxon>
        <taxon>Pinidae</taxon>
        <taxon>Conifers II</taxon>
        <taxon>Cupressales</taxon>
        <taxon>Taxaceae</taxon>
        <taxon>Taxus</taxon>
    </lineage>
</organism>
<evidence type="ECO:0000313" key="2">
    <source>
        <dbReference type="Proteomes" id="UP000824469"/>
    </source>
</evidence>
<proteinExistence type="predicted"/>
<keyword evidence="2" id="KW-1185">Reference proteome</keyword>
<name>A0AA38G6X2_TAXCH</name>
<dbReference type="Proteomes" id="UP000824469">
    <property type="component" value="Unassembled WGS sequence"/>
</dbReference>
<accession>A0AA38G6X2</accession>
<sequence>MWVAGIDGSLDDGETGASVVEATVAVGITRLDATEVVAVLVDWLVGEGEVGMVADALTGTSTSLGR</sequence>
<gene>
    <name evidence="1" type="ORF">KI387_025082</name>
</gene>
<reference evidence="1 2" key="1">
    <citation type="journal article" date="2021" name="Nat. Plants">
        <title>The Taxus genome provides insights into paclitaxel biosynthesis.</title>
        <authorList>
            <person name="Xiong X."/>
            <person name="Gou J."/>
            <person name="Liao Q."/>
            <person name="Li Y."/>
            <person name="Zhou Q."/>
            <person name="Bi G."/>
            <person name="Li C."/>
            <person name="Du R."/>
            <person name="Wang X."/>
            <person name="Sun T."/>
            <person name="Guo L."/>
            <person name="Liang H."/>
            <person name="Lu P."/>
            <person name="Wu Y."/>
            <person name="Zhang Z."/>
            <person name="Ro D.K."/>
            <person name="Shang Y."/>
            <person name="Huang S."/>
            <person name="Yan J."/>
        </authorList>
    </citation>
    <scope>NUCLEOTIDE SEQUENCE [LARGE SCALE GENOMIC DNA]</scope>
    <source>
        <strain evidence="1">Ta-2019</strain>
    </source>
</reference>
<dbReference type="EMBL" id="JAHRHJ020000005">
    <property type="protein sequence ID" value="KAH9316455.1"/>
    <property type="molecule type" value="Genomic_DNA"/>
</dbReference>
<feature type="non-terminal residue" evidence="1">
    <location>
        <position position="66"/>
    </location>
</feature>
<comment type="caution">
    <text evidence="1">The sequence shown here is derived from an EMBL/GenBank/DDBJ whole genome shotgun (WGS) entry which is preliminary data.</text>
</comment>
<evidence type="ECO:0000313" key="1">
    <source>
        <dbReference type="EMBL" id="KAH9316455.1"/>
    </source>
</evidence>